<feature type="region of interest" description="Disordered" evidence="1">
    <location>
        <begin position="35"/>
        <end position="67"/>
    </location>
</feature>
<evidence type="ECO:0000313" key="2">
    <source>
        <dbReference type="EMBL" id="MBB5137584.1"/>
    </source>
</evidence>
<evidence type="ECO:0000313" key="3">
    <source>
        <dbReference type="Proteomes" id="UP000578449"/>
    </source>
</evidence>
<gene>
    <name evidence="2" type="ORF">HNP84_007336</name>
</gene>
<dbReference type="AlphaFoldDB" id="A0A840P895"/>
<keyword evidence="3" id="KW-1185">Reference proteome</keyword>
<dbReference type="EMBL" id="JACHGN010000019">
    <property type="protein sequence ID" value="MBB5137584.1"/>
    <property type="molecule type" value="Genomic_DNA"/>
</dbReference>
<dbReference type="RefSeq" id="WP_185054490.1">
    <property type="nucleotide sequence ID" value="NZ_BAABIX010000038.1"/>
</dbReference>
<dbReference type="Proteomes" id="UP000578449">
    <property type="component" value="Unassembled WGS sequence"/>
</dbReference>
<comment type="caution">
    <text evidence="2">The sequence shown here is derived from an EMBL/GenBank/DDBJ whole genome shotgun (WGS) entry which is preliminary data.</text>
</comment>
<proteinExistence type="predicted"/>
<accession>A0A840P895</accession>
<name>A0A840P895_9ACTN</name>
<organism evidence="2 3">
    <name type="scientific">Thermocatellispora tengchongensis</name>
    <dbReference type="NCBI Taxonomy" id="1073253"/>
    <lineage>
        <taxon>Bacteria</taxon>
        <taxon>Bacillati</taxon>
        <taxon>Actinomycetota</taxon>
        <taxon>Actinomycetes</taxon>
        <taxon>Streptosporangiales</taxon>
        <taxon>Streptosporangiaceae</taxon>
        <taxon>Thermocatellispora</taxon>
    </lineage>
</organism>
<reference evidence="2 3" key="1">
    <citation type="submission" date="2020-08" db="EMBL/GenBank/DDBJ databases">
        <title>Genomic Encyclopedia of Type Strains, Phase IV (KMG-IV): sequencing the most valuable type-strain genomes for metagenomic binning, comparative biology and taxonomic classification.</title>
        <authorList>
            <person name="Goeker M."/>
        </authorList>
    </citation>
    <scope>NUCLEOTIDE SEQUENCE [LARGE SCALE GENOMIC DNA]</scope>
    <source>
        <strain evidence="2 3">DSM 45615</strain>
    </source>
</reference>
<evidence type="ECO:0000256" key="1">
    <source>
        <dbReference type="SAM" id="MobiDB-lite"/>
    </source>
</evidence>
<protein>
    <submittedName>
        <fullName evidence="2">Uncharacterized protein</fullName>
    </submittedName>
</protein>
<sequence>MALELAKRLDAGNLEPGEQARLAAELRRTLVELGRVGTKKPVADNLDELRQRRQQRKRRQEQQEQQA</sequence>